<dbReference type="Gene3D" id="3.30.420.10">
    <property type="entry name" value="Ribonuclease H-like superfamily/Ribonuclease H"/>
    <property type="match status" value="1"/>
</dbReference>
<protein>
    <submittedName>
        <fullName evidence="9">NRP1</fullName>
    </submittedName>
</protein>
<dbReference type="CDD" id="cd12452">
    <property type="entry name" value="RRM_ARP_like"/>
    <property type="match status" value="1"/>
</dbReference>
<sequence length="472" mass="52455">MSDFFIVIDTSTTCDNSSTYVTKDSTELISLAWTVLDVSTLDIIHEETVLVRPMNTPITPFCQQQCKLTWEDVRNAGSFKDAISKLDQYLQENIISKGKDFSFVTFDMTKLKVQLPREARDKGVVLPPYLQHPRLFDLPTEYSKWLVSHPEAVSYTASSLSNMMTALEVTEPTEIPQVYTKLAIQLLKKSLPLEDHPTVFTTPYDFGEDVKAFVSEQSKVLYLSNLPVDTTQSELEYWFTQHGGRPVAYWTLKTTETPSKSVSGFAVFGTHEEAAESLAMNGKALGDYVIEVQPSSTQVLDKAGDMLTPFPPSKNRPRPGDWTCPSCGFSNFQRRTHCFRCSFPASSAVAIQESIYKKSDSEENRGNGNSGHLNGGNKGNNHGSSESSSHSGNNNNRHFNNVPFRAGDWKCDMCQYHNFAKNLCCLKCGSSKPIYTQAPIHNVNTTAAAIAAATASGQPLNFNNSLVMQQFH</sequence>
<dbReference type="InterPro" id="IPR000504">
    <property type="entry name" value="RRM_dom"/>
</dbReference>
<keyword evidence="1" id="KW-0479">Metal-binding</keyword>
<feature type="compositionally biased region" description="Low complexity" evidence="6">
    <location>
        <begin position="379"/>
        <end position="398"/>
    </location>
</feature>
<dbReference type="RefSeq" id="XP_067550313.1">
    <property type="nucleotide sequence ID" value="XM_067691772.1"/>
</dbReference>
<dbReference type="InterPro" id="IPR012337">
    <property type="entry name" value="RNaseH-like_sf"/>
</dbReference>
<evidence type="ECO:0000256" key="1">
    <source>
        <dbReference type="ARBA" id="ARBA00022723"/>
    </source>
</evidence>
<dbReference type="SMART" id="SM00360">
    <property type="entry name" value="RRM"/>
    <property type="match status" value="1"/>
</dbReference>
<dbReference type="EMBL" id="JAEOAQ010000001">
    <property type="protein sequence ID" value="KAG5421197.1"/>
    <property type="molecule type" value="Genomic_DNA"/>
</dbReference>
<evidence type="ECO:0000256" key="2">
    <source>
        <dbReference type="ARBA" id="ARBA00022771"/>
    </source>
</evidence>
<dbReference type="SUPFAM" id="SSF53098">
    <property type="entry name" value="Ribonuclease H-like"/>
    <property type="match status" value="1"/>
</dbReference>
<dbReference type="InterPro" id="IPR035979">
    <property type="entry name" value="RBD_domain_sf"/>
</dbReference>
<proteinExistence type="predicted"/>
<dbReference type="Pfam" id="PF00929">
    <property type="entry name" value="RNase_T"/>
    <property type="match status" value="1"/>
</dbReference>
<gene>
    <name evidence="9" type="ORF">I9W82_000287</name>
</gene>
<keyword evidence="3" id="KW-0862">Zinc</keyword>
<dbReference type="InterPro" id="IPR012677">
    <property type="entry name" value="Nucleotide-bd_a/b_plait_sf"/>
</dbReference>
<keyword evidence="4" id="KW-0694">RNA-binding</keyword>
<dbReference type="SUPFAM" id="SSF54928">
    <property type="entry name" value="RNA-binding domain, RBD"/>
    <property type="match status" value="1"/>
</dbReference>
<dbReference type="InterPro" id="IPR013520">
    <property type="entry name" value="Ribonucl_H"/>
</dbReference>
<dbReference type="SMART" id="SM00547">
    <property type="entry name" value="ZnF_RBZ"/>
    <property type="match status" value="2"/>
</dbReference>
<dbReference type="GO" id="GO:0003729">
    <property type="term" value="F:mRNA binding"/>
    <property type="evidence" value="ECO:0007669"/>
    <property type="project" value="TreeGrafter"/>
</dbReference>
<dbReference type="Pfam" id="PF00641">
    <property type="entry name" value="Zn_ribbon_RanBP"/>
    <property type="match status" value="2"/>
</dbReference>
<evidence type="ECO:0000313" key="10">
    <source>
        <dbReference type="Proteomes" id="UP000669133"/>
    </source>
</evidence>
<dbReference type="Gene3D" id="4.10.1060.10">
    <property type="entry name" value="Zinc finger, RanBP2-type"/>
    <property type="match status" value="2"/>
</dbReference>
<organism evidence="9 10">
    <name type="scientific">Candida metapsilosis</name>
    <dbReference type="NCBI Taxonomy" id="273372"/>
    <lineage>
        <taxon>Eukaryota</taxon>
        <taxon>Fungi</taxon>
        <taxon>Dikarya</taxon>
        <taxon>Ascomycota</taxon>
        <taxon>Saccharomycotina</taxon>
        <taxon>Pichiomycetes</taxon>
        <taxon>Debaryomycetaceae</taxon>
        <taxon>Candida/Lodderomyces clade</taxon>
        <taxon>Candida</taxon>
    </lineage>
</organism>
<keyword evidence="10" id="KW-1185">Reference proteome</keyword>
<dbReference type="PROSITE" id="PS01358">
    <property type="entry name" value="ZF_RANBP2_1"/>
    <property type="match status" value="2"/>
</dbReference>
<evidence type="ECO:0000259" key="8">
    <source>
        <dbReference type="PROSITE" id="PS50199"/>
    </source>
</evidence>
<accession>A0A8H7ZFR4</accession>
<dbReference type="SUPFAM" id="SSF90209">
    <property type="entry name" value="Ran binding protein zinc finger-like"/>
    <property type="match status" value="2"/>
</dbReference>
<feature type="region of interest" description="Disordered" evidence="6">
    <location>
        <begin position="358"/>
        <end position="398"/>
    </location>
</feature>
<comment type="caution">
    <text evidence="9">The sequence shown here is derived from an EMBL/GenBank/DDBJ whole genome shotgun (WGS) entry which is preliminary data.</text>
</comment>
<evidence type="ECO:0000256" key="3">
    <source>
        <dbReference type="ARBA" id="ARBA00022833"/>
    </source>
</evidence>
<evidence type="ECO:0000256" key="5">
    <source>
        <dbReference type="PROSITE-ProRule" id="PRU00322"/>
    </source>
</evidence>
<dbReference type="PROSITE" id="PS50102">
    <property type="entry name" value="RRM"/>
    <property type="match status" value="1"/>
</dbReference>
<dbReference type="GO" id="GO:0008270">
    <property type="term" value="F:zinc ion binding"/>
    <property type="evidence" value="ECO:0007669"/>
    <property type="project" value="UniProtKB-KW"/>
</dbReference>
<dbReference type="Gene3D" id="3.30.70.330">
    <property type="match status" value="1"/>
</dbReference>
<feature type="domain" description="RanBP2-type" evidence="8">
    <location>
        <begin position="405"/>
        <end position="434"/>
    </location>
</feature>
<dbReference type="Proteomes" id="UP000669133">
    <property type="component" value="Unassembled WGS sequence"/>
</dbReference>
<dbReference type="PROSITE" id="PS50199">
    <property type="entry name" value="ZF_RANBP2_2"/>
    <property type="match status" value="2"/>
</dbReference>
<keyword evidence="2 5" id="KW-0863">Zinc-finger</keyword>
<feature type="domain" description="RanBP2-type" evidence="8">
    <location>
        <begin position="318"/>
        <end position="347"/>
    </location>
</feature>
<dbReference type="AlphaFoldDB" id="A0A8H7ZFR4"/>
<dbReference type="GeneID" id="93648916"/>
<dbReference type="InterPro" id="IPR034351">
    <property type="entry name" value="Nrp1_RRM"/>
</dbReference>
<dbReference type="InterPro" id="IPR036443">
    <property type="entry name" value="Znf_RanBP2_sf"/>
</dbReference>
<evidence type="ECO:0000256" key="4">
    <source>
        <dbReference type="PROSITE-ProRule" id="PRU00176"/>
    </source>
</evidence>
<dbReference type="PANTHER" id="PTHR23111">
    <property type="entry name" value="ZINC FINGER PROTEIN"/>
    <property type="match status" value="1"/>
</dbReference>
<dbReference type="InterPro" id="IPR001876">
    <property type="entry name" value="Znf_RanBP2"/>
</dbReference>
<dbReference type="GO" id="GO:0000175">
    <property type="term" value="F:3'-5'-RNA exonuclease activity"/>
    <property type="evidence" value="ECO:0007669"/>
    <property type="project" value="InterPro"/>
</dbReference>
<evidence type="ECO:0000256" key="6">
    <source>
        <dbReference type="SAM" id="MobiDB-lite"/>
    </source>
</evidence>
<dbReference type="CDD" id="cd06133">
    <property type="entry name" value="ERI-1_3'hExo_like"/>
    <property type="match status" value="1"/>
</dbReference>
<dbReference type="InterPro" id="IPR047201">
    <property type="entry name" value="ERI-1_3'hExo-like"/>
</dbReference>
<reference evidence="9 10" key="1">
    <citation type="submission" date="2020-12" db="EMBL/GenBank/DDBJ databases">
        <title>Effect of drift, selection, and recombination on the evolution of hybrid genomes in Candida yeast pathogens.</title>
        <authorList>
            <person name="Mixao V."/>
            <person name="Ksiezopolska E."/>
            <person name="Saus E."/>
            <person name="Boekhout T."/>
            <person name="Gacser A."/>
            <person name="Gabaldon T."/>
        </authorList>
    </citation>
    <scope>NUCLEOTIDE SEQUENCE [LARGE SCALE GENOMIC DNA]</scope>
    <source>
        <strain evidence="9 10">BP57</strain>
    </source>
</reference>
<dbReference type="FunFam" id="4.10.1060.10:FF:000024">
    <property type="entry name" value="RNA-binding protein"/>
    <property type="match status" value="1"/>
</dbReference>
<evidence type="ECO:0000259" key="7">
    <source>
        <dbReference type="PROSITE" id="PS50102"/>
    </source>
</evidence>
<dbReference type="PANTHER" id="PTHR23111:SF40">
    <property type="entry name" value="RNA-BINDING PROTEIN INVOLVED IN HETEROCHROMATIN ASSEMBLY-RELATED"/>
    <property type="match status" value="1"/>
</dbReference>
<dbReference type="OrthoDB" id="448399at2759"/>
<name>A0A8H7ZFR4_9ASCO</name>
<dbReference type="Pfam" id="PF00076">
    <property type="entry name" value="RRM_1"/>
    <property type="match status" value="1"/>
</dbReference>
<feature type="domain" description="RRM" evidence="7">
    <location>
        <begin position="219"/>
        <end position="297"/>
    </location>
</feature>
<dbReference type="InterPro" id="IPR036397">
    <property type="entry name" value="RNaseH_sf"/>
</dbReference>
<evidence type="ECO:0000313" key="9">
    <source>
        <dbReference type="EMBL" id="KAG5421197.1"/>
    </source>
</evidence>